<dbReference type="SUPFAM" id="SSF88723">
    <property type="entry name" value="PIN domain-like"/>
    <property type="match status" value="1"/>
</dbReference>
<name>A0ABT6YYZ4_9BACT</name>
<dbReference type="EMBL" id="JASHIE010000003">
    <property type="protein sequence ID" value="MDI9874100.1"/>
    <property type="molecule type" value="Genomic_DNA"/>
</dbReference>
<dbReference type="Pfam" id="PF11848">
    <property type="entry name" value="DUF3368"/>
    <property type="match status" value="1"/>
</dbReference>
<keyword evidence="2" id="KW-1185">Reference proteome</keyword>
<protein>
    <recommendedName>
        <fullName evidence="3">PIN domain-containing protein</fullName>
    </recommendedName>
</protein>
<comment type="caution">
    <text evidence="1">The sequence shown here is derived from an EMBL/GenBank/DDBJ whole genome shotgun (WGS) entry which is preliminary data.</text>
</comment>
<reference evidence="1 2" key="1">
    <citation type="submission" date="2023-05" db="EMBL/GenBank/DDBJ databases">
        <title>Novel species of genus Flectobacillus isolated from stream in China.</title>
        <authorList>
            <person name="Lu H."/>
        </authorList>
    </citation>
    <scope>NUCLEOTIDE SEQUENCE [LARGE SCALE GENOMIC DNA]</scope>
    <source>
        <strain evidence="1 2">LFS242W</strain>
    </source>
</reference>
<evidence type="ECO:0000313" key="1">
    <source>
        <dbReference type="EMBL" id="MDI9874100.1"/>
    </source>
</evidence>
<proteinExistence type="predicted"/>
<organism evidence="1 2">
    <name type="scientific">Flectobacillus rivi</name>
    <dbReference type="NCBI Taxonomy" id="2984209"/>
    <lineage>
        <taxon>Bacteria</taxon>
        <taxon>Pseudomonadati</taxon>
        <taxon>Bacteroidota</taxon>
        <taxon>Cytophagia</taxon>
        <taxon>Cytophagales</taxon>
        <taxon>Flectobacillaceae</taxon>
        <taxon>Flectobacillus</taxon>
    </lineage>
</organism>
<dbReference type="InterPro" id="IPR021799">
    <property type="entry name" value="PIN-like_prokaryotic"/>
</dbReference>
<dbReference type="RefSeq" id="WP_283381089.1">
    <property type="nucleotide sequence ID" value="NZ_JASHIE010000003.1"/>
</dbReference>
<dbReference type="Proteomes" id="UP001225761">
    <property type="component" value="Unassembled WGS sequence"/>
</dbReference>
<gene>
    <name evidence="1" type="ORF">QM481_06145</name>
</gene>
<accession>A0ABT6YYZ4</accession>
<evidence type="ECO:0008006" key="3">
    <source>
        <dbReference type="Google" id="ProtNLM"/>
    </source>
</evidence>
<evidence type="ECO:0000313" key="2">
    <source>
        <dbReference type="Proteomes" id="UP001225761"/>
    </source>
</evidence>
<dbReference type="InterPro" id="IPR029060">
    <property type="entry name" value="PIN-like_dom_sf"/>
</dbReference>
<sequence length="172" mass="20228">MRIVINDANILIDLIHLELIHLLFELKHLELKTTDFVFEELEEHQRAILQIFIDQGTLEIIESDEMDLERIYNLLIQTSGLSFEDCSVWYFAKINDGILLTGDGKLRKQSTQDGVEVRGILFVFDVLLKTGLMNFSYAILKLNQLYQINTRLPIKAKNERIEFWSREEHIIY</sequence>
<dbReference type="Gene3D" id="3.40.50.1010">
    <property type="entry name" value="5'-nuclease"/>
    <property type="match status" value="1"/>
</dbReference>